<organism evidence="4 5">
    <name type="scientific">Chondrus crispus</name>
    <name type="common">Carrageen Irish moss</name>
    <name type="synonym">Polymorpha crispa</name>
    <dbReference type="NCBI Taxonomy" id="2769"/>
    <lineage>
        <taxon>Eukaryota</taxon>
        <taxon>Rhodophyta</taxon>
        <taxon>Florideophyceae</taxon>
        <taxon>Rhodymeniophycidae</taxon>
        <taxon>Gigartinales</taxon>
        <taxon>Gigartinaceae</taxon>
        <taxon>Chondrus</taxon>
    </lineage>
</organism>
<dbReference type="GO" id="GO:0016020">
    <property type="term" value="C:membrane"/>
    <property type="evidence" value="ECO:0007669"/>
    <property type="project" value="GOC"/>
</dbReference>
<evidence type="ECO:0000259" key="3">
    <source>
        <dbReference type="SMART" id="SM01269"/>
    </source>
</evidence>
<dbReference type="OMA" id="FEGWLFC"/>
<feature type="transmembrane region" description="Helical" evidence="2">
    <location>
        <begin position="197"/>
        <end position="215"/>
    </location>
</feature>
<name>R7QKJ1_CHOCR</name>
<proteinExistence type="predicted"/>
<keyword evidence="2" id="KW-0472">Membrane</keyword>
<dbReference type="KEGG" id="ccp:CHC_T00009094001"/>
<dbReference type="Pfam" id="PF08557">
    <property type="entry name" value="Lipid_DES"/>
    <property type="match status" value="1"/>
</dbReference>
<dbReference type="Proteomes" id="UP000012073">
    <property type="component" value="Unassembled WGS sequence"/>
</dbReference>
<dbReference type="Pfam" id="PF00487">
    <property type="entry name" value="FA_desaturase"/>
    <property type="match status" value="1"/>
</dbReference>
<dbReference type="PANTHER" id="PTHR12879:SF8">
    <property type="entry name" value="SPHINGOLIPID DELTA(4)-DESATURASE DES1"/>
    <property type="match status" value="1"/>
</dbReference>
<dbReference type="GeneID" id="17325900"/>
<dbReference type="GO" id="GO:0042284">
    <property type="term" value="F:sphingolipid delta-4 desaturase activity"/>
    <property type="evidence" value="ECO:0007669"/>
    <property type="project" value="TreeGrafter"/>
</dbReference>
<reference evidence="5" key="1">
    <citation type="journal article" date="2013" name="Proc. Natl. Acad. Sci. U.S.A.">
        <title>Genome structure and metabolic features in the red seaweed Chondrus crispus shed light on evolution of the Archaeplastida.</title>
        <authorList>
            <person name="Collen J."/>
            <person name="Porcel B."/>
            <person name="Carre W."/>
            <person name="Ball S.G."/>
            <person name="Chaparro C."/>
            <person name="Tonon T."/>
            <person name="Barbeyron T."/>
            <person name="Michel G."/>
            <person name="Noel B."/>
            <person name="Valentin K."/>
            <person name="Elias M."/>
            <person name="Artiguenave F."/>
            <person name="Arun A."/>
            <person name="Aury J.M."/>
            <person name="Barbosa-Neto J.F."/>
            <person name="Bothwell J.H."/>
            <person name="Bouget F.Y."/>
            <person name="Brillet L."/>
            <person name="Cabello-Hurtado F."/>
            <person name="Capella-Gutierrez S."/>
            <person name="Charrier B."/>
            <person name="Cladiere L."/>
            <person name="Cock J.M."/>
            <person name="Coelho S.M."/>
            <person name="Colleoni C."/>
            <person name="Czjzek M."/>
            <person name="Da Silva C."/>
            <person name="Delage L."/>
            <person name="Denoeud F."/>
            <person name="Deschamps P."/>
            <person name="Dittami S.M."/>
            <person name="Gabaldon T."/>
            <person name="Gachon C.M."/>
            <person name="Groisillier A."/>
            <person name="Herve C."/>
            <person name="Jabbari K."/>
            <person name="Katinka M."/>
            <person name="Kloareg B."/>
            <person name="Kowalczyk N."/>
            <person name="Labadie K."/>
            <person name="Leblanc C."/>
            <person name="Lopez P.J."/>
            <person name="McLachlan D.H."/>
            <person name="Meslet-Cladiere L."/>
            <person name="Moustafa A."/>
            <person name="Nehr Z."/>
            <person name="Nyvall Collen P."/>
            <person name="Panaud O."/>
            <person name="Partensky F."/>
            <person name="Poulain J."/>
            <person name="Rensing S.A."/>
            <person name="Rousvoal S."/>
            <person name="Samson G."/>
            <person name="Symeonidi A."/>
            <person name="Weissenbach J."/>
            <person name="Zambounis A."/>
            <person name="Wincker P."/>
            <person name="Boyen C."/>
        </authorList>
    </citation>
    <scope>NUCLEOTIDE SEQUENCE [LARGE SCALE GENOMIC DNA]</scope>
    <source>
        <strain evidence="5">cv. Stackhouse</strain>
    </source>
</reference>
<feature type="region of interest" description="Disordered" evidence="1">
    <location>
        <begin position="1"/>
        <end position="25"/>
    </location>
</feature>
<dbReference type="InterPro" id="IPR013866">
    <property type="entry name" value="Sphingolipid_d4-desaturase_N"/>
</dbReference>
<keyword evidence="5" id="KW-1185">Reference proteome</keyword>
<accession>R7QKJ1</accession>
<evidence type="ECO:0000256" key="2">
    <source>
        <dbReference type="SAM" id="Phobius"/>
    </source>
</evidence>
<dbReference type="SMART" id="SM01269">
    <property type="entry name" value="Lipid_DES"/>
    <property type="match status" value="1"/>
</dbReference>
<evidence type="ECO:0000313" key="5">
    <source>
        <dbReference type="Proteomes" id="UP000012073"/>
    </source>
</evidence>
<gene>
    <name evidence="4" type="ORF">CHC_T00009094001</name>
</gene>
<evidence type="ECO:0000256" key="1">
    <source>
        <dbReference type="SAM" id="MobiDB-lite"/>
    </source>
</evidence>
<dbReference type="AlphaFoldDB" id="R7QKJ1"/>
<dbReference type="STRING" id="2769.R7QKJ1"/>
<dbReference type="Gramene" id="CDF38298">
    <property type="protein sequence ID" value="CDF38298"/>
    <property type="gene ID" value="CHC_T00009094001"/>
</dbReference>
<dbReference type="InterPro" id="IPR005804">
    <property type="entry name" value="FA_desaturase_dom"/>
</dbReference>
<dbReference type="RefSeq" id="XP_005718183.1">
    <property type="nucleotide sequence ID" value="XM_005718126.1"/>
</dbReference>
<dbReference type="OrthoDB" id="200948at2759"/>
<dbReference type="EMBL" id="HG001914">
    <property type="protein sequence ID" value="CDF38298.1"/>
    <property type="molecule type" value="Genomic_DNA"/>
</dbReference>
<dbReference type="GO" id="GO:0046513">
    <property type="term" value="P:ceramide biosynthetic process"/>
    <property type="evidence" value="ECO:0007669"/>
    <property type="project" value="TreeGrafter"/>
</dbReference>
<keyword evidence="2" id="KW-0812">Transmembrane</keyword>
<dbReference type="PhylomeDB" id="R7QKJ1"/>
<keyword evidence="2" id="KW-1133">Transmembrane helix</keyword>
<feature type="domain" description="Sphingolipid delta4-desaturase N-terminal" evidence="3">
    <location>
        <begin position="19"/>
        <end position="57"/>
    </location>
</feature>
<evidence type="ECO:0000313" key="4">
    <source>
        <dbReference type="EMBL" id="CDF38298.1"/>
    </source>
</evidence>
<sequence>MPDGNILHRPAVSPPPTPEHAPKHVSKPHWELHVSRRERILREHPSVRELYGVDPRTQFYAYACILCQMTLAYLSRDSYVVAIVCGICFGPYVNAGVLCFMHEATHMLVFRNPVYNRLLSIATNVAMIVPISEIFRQHHSKHHRNLGNDEFDVDVPTDYEISLVGNSPLRKALWLMFNMIILPTRSMMRLPVIVDRFLVLNWVACISFGLSSFLYSRSTFLFFVLSLLNSQGLHPANTRQVQRHIYNGDKNMRTTDDRPTTYSYYGIGNWVTLNVGYHVEHHDFNRIPWTRLPELRRIAGDKWYPDETAYHGRGIPELLNFVMNPNISLADFAQ</sequence>
<protein>
    <submittedName>
        <fullName evidence="4">Sphingolipid delta-4 desaturase</fullName>
    </submittedName>
</protein>
<dbReference type="PANTHER" id="PTHR12879">
    <property type="entry name" value="SPHINGOLIPID DELTA 4 DESATURASE/C-4 HYDROXYLASE PROTEIN DES2"/>
    <property type="match status" value="1"/>
</dbReference>
<feature type="transmembrane region" description="Helical" evidence="2">
    <location>
        <begin position="79"/>
        <end position="98"/>
    </location>
</feature>